<proteinExistence type="predicted"/>
<dbReference type="SUPFAM" id="SSF56784">
    <property type="entry name" value="HAD-like"/>
    <property type="match status" value="1"/>
</dbReference>
<reference evidence="1" key="1">
    <citation type="journal article" date="2014" name="Front. Microbiol.">
        <title>High frequency of phylogenetically diverse reductive dehalogenase-homologous genes in deep subseafloor sedimentary metagenomes.</title>
        <authorList>
            <person name="Kawai M."/>
            <person name="Futagami T."/>
            <person name="Toyoda A."/>
            <person name="Takaki Y."/>
            <person name="Nishi S."/>
            <person name="Hori S."/>
            <person name="Arai W."/>
            <person name="Tsubouchi T."/>
            <person name="Morono Y."/>
            <person name="Uchiyama I."/>
            <person name="Ito T."/>
            <person name="Fujiyama A."/>
            <person name="Inagaki F."/>
            <person name="Takami H."/>
        </authorList>
    </citation>
    <scope>NUCLEOTIDE SEQUENCE</scope>
    <source>
        <strain evidence="1">Expedition CK06-06</strain>
    </source>
</reference>
<feature type="non-terminal residue" evidence="1">
    <location>
        <position position="255"/>
    </location>
</feature>
<sequence length="255" mass="28434">PAPPETASANATPYLKPLKGIRGVAWNIYGTLLRISGGKLRFTHPEISQMQVALEKVIAEFNMWHSMPRKPGPPWEQLNDQYRRILEEQQMSDTQRKGERPEVDSSRIWRKLFRRLAEKGYDYDMNLYGDPEELSDKIAYFFHSCLQGIEAAPNALNALAAVADANLTQGLLAEAQSFTIVQMLRALRAQGTLPPLGSLFALDTLTLSFQEGVGKPSPSLYRSSLEQFRSHGISPSEVLYVGNRLSDDLAIAKSA</sequence>
<name>X0VTN9_9ZZZZ</name>
<accession>X0VTN9</accession>
<evidence type="ECO:0000313" key="1">
    <source>
        <dbReference type="EMBL" id="GAG14472.1"/>
    </source>
</evidence>
<dbReference type="InterPro" id="IPR036412">
    <property type="entry name" value="HAD-like_sf"/>
</dbReference>
<feature type="non-terminal residue" evidence="1">
    <location>
        <position position="1"/>
    </location>
</feature>
<evidence type="ECO:0008006" key="2">
    <source>
        <dbReference type="Google" id="ProtNLM"/>
    </source>
</evidence>
<dbReference type="Gene3D" id="3.40.50.1000">
    <property type="entry name" value="HAD superfamily/HAD-like"/>
    <property type="match status" value="1"/>
</dbReference>
<comment type="caution">
    <text evidence="1">The sequence shown here is derived from an EMBL/GenBank/DDBJ whole genome shotgun (WGS) entry which is preliminary data.</text>
</comment>
<dbReference type="EMBL" id="BARS01038930">
    <property type="protein sequence ID" value="GAG14472.1"/>
    <property type="molecule type" value="Genomic_DNA"/>
</dbReference>
<dbReference type="AlphaFoldDB" id="X0VTN9"/>
<dbReference type="InterPro" id="IPR023214">
    <property type="entry name" value="HAD_sf"/>
</dbReference>
<organism evidence="1">
    <name type="scientific">marine sediment metagenome</name>
    <dbReference type="NCBI Taxonomy" id="412755"/>
    <lineage>
        <taxon>unclassified sequences</taxon>
        <taxon>metagenomes</taxon>
        <taxon>ecological metagenomes</taxon>
    </lineage>
</organism>
<gene>
    <name evidence="1" type="ORF">S01H1_59515</name>
</gene>
<protein>
    <recommendedName>
        <fullName evidence="2">HAD family hydrolase</fullName>
    </recommendedName>
</protein>